<comment type="function">
    <text evidence="2">Catalyzes the first step of the osmoprotectant glycine betaine synthesis.</text>
</comment>
<evidence type="ECO:0000256" key="3">
    <source>
        <dbReference type="ARBA" id="ARBA00004866"/>
    </source>
</evidence>
<evidence type="ECO:0000313" key="10">
    <source>
        <dbReference type="Proteomes" id="UP000649617"/>
    </source>
</evidence>
<dbReference type="SUPFAM" id="SSF55961">
    <property type="entry name" value="Bet v1-like"/>
    <property type="match status" value="1"/>
</dbReference>
<keyword evidence="10" id="KW-1185">Reference proteome</keyword>
<dbReference type="GO" id="GO:0005506">
    <property type="term" value="F:iron ion binding"/>
    <property type="evidence" value="ECO:0007669"/>
    <property type="project" value="InterPro"/>
</dbReference>
<gene>
    <name evidence="9" type="primary">yeaW</name>
    <name evidence="9" type="ORF">SPIL2461_LOCUS4827</name>
</gene>
<dbReference type="Pfam" id="PF00848">
    <property type="entry name" value="Ring_hydroxyl_A"/>
    <property type="match status" value="1"/>
</dbReference>
<comment type="similarity">
    <text evidence="4">Belongs to the choline monooxygenase family.</text>
</comment>
<dbReference type="AlphaFoldDB" id="A0A812M252"/>
<dbReference type="GO" id="GO:0019285">
    <property type="term" value="P:glycine betaine biosynthetic process from choline"/>
    <property type="evidence" value="ECO:0007669"/>
    <property type="project" value="UniProtKB-UniPathway"/>
</dbReference>
<dbReference type="GO" id="GO:0019133">
    <property type="term" value="F:choline monooxygenase activity"/>
    <property type="evidence" value="ECO:0007669"/>
    <property type="project" value="UniProtKB-EC"/>
</dbReference>
<reference evidence="9" key="1">
    <citation type="submission" date="2021-02" db="EMBL/GenBank/DDBJ databases">
        <authorList>
            <person name="Dougan E. K."/>
            <person name="Rhodes N."/>
            <person name="Thang M."/>
            <person name="Chan C."/>
        </authorList>
    </citation>
    <scope>NUCLEOTIDE SEQUENCE</scope>
</reference>
<dbReference type="InterPro" id="IPR015879">
    <property type="entry name" value="Ring_hydroxy_dOase_asu_C_dom"/>
</dbReference>
<protein>
    <recommendedName>
        <fullName evidence="6">Choline monooxygenase, chloroplastic</fullName>
        <ecNumber evidence="5">1.14.15.7</ecNumber>
    </recommendedName>
</protein>
<feature type="domain" description="Aromatic-ring-hydroxylating dioxygenase alpha subunit C-terminal" evidence="8">
    <location>
        <begin position="30"/>
        <end position="230"/>
    </location>
</feature>
<dbReference type="UniPathway" id="UPA00529">
    <property type="reaction ID" value="UER00430"/>
</dbReference>
<comment type="catalytic activity">
    <reaction evidence="7">
        <text>choline + 2 reduced [2Fe-2S]-[ferredoxin] + O2 + 2 H(+) = betaine aldehyde hydrate + 2 oxidized [2Fe-2S]-[ferredoxin] + H2O</text>
        <dbReference type="Rhea" id="RHEA:17769"/>
        <dbReference type="Rhea" id="RHEA-COMP:10000"/>
        <dbReference type="Rhea" id="RHEA-COMP:10001"/>
        <dbReference type="ChEBI" id="CHEBI:15354"/>
        <dbReference type="ChEBI" id="CHEBI:15377"/>
        <dbReference type="ChEBI" id="CHEBI:15378"/>
        <dbReference type="ChEBI" id="CHEBI:15379"/>
        <dbReference type="ChEBI" id="CHEBI:15870"/>
        <dbReference type="ChEBI" id="CHEBI:33737"/>
        <dbReference type="ChEBI" id="CHEBI:33738"/>
        <dbReference type="EC" id="1.14.15.7"/>
    </reaction>
</comment>
<name>A0A812M252_SYMPI</name>
<evidence type="ECO:0000256" key="1">
    <source>
        <dbReference type="ARBA" id="ARBA00001962"/>
    </source>
</evidence>
<organism evidence="9 10">
    <name type="scientific">Symbiodinium pilosum</name>
    <name type="common">Dinoflagellate</name>
    <dbReference type="NCBI Taxonomy" id="2952"/>
    <lineage>
        <taxon>Eukaryota</taxon>
        <taxon>Sar</taxon>
        <taxon>Alveolata</taxon>
        <taxon>Dinophyceae</taxon>
        <taxon>Suessiales</taxon>
        <taxon>Symbiodiniaceae</taxon>
        <taxon>Symbiodinium</taxon>
    </lineage>
</organism>
<comment type="pathway">
    <text evidence="3">Amine and polyamine biosynthesis; betaine biosynthesis via choline pathway; betaine aldehyde from choline (monooxygenase route): step 1/1.</text>
</comment>
<dbReference type="PANTHER" id="PTHR43756">
    <property type="entry name" value="CHOLINE MONOOXYGENASE, CHLOROPLASTIC"/>
    <property type="match status" value="1"/>
</dbReference>
<dbReference type="CDD" id="cd00680">
    <property type="entry name" value="RHO_alpha_C"/>
    <property type="match status" value="1"/>
</dbReference>
<dbReference type="Proteomes" id="UP000649617">
    <property type="component" value="Unassembled WGS sequence"/>
</dbReference>
<evidence type="ECO:0000256" key="6">
    <source>
        <dbReference type="ARBA" id="ARBA00014931"/>
    </source>
</evidence>
<dbReference type="InterPro" id="IPR001663">
    <property type="entry name" value="Rng_hydr_dOase-A"/>
</dbReference>
<evidence type="ECO:0000256" key="2">
    <source>
        <dbReference type="ARBA" id="ARBA00002149"/>
    </source>
</evidence>
<dbReference type="GO" id="GO:0051537">
    <property type="term" value="F:2 iron, 2 sulfur cluster binding"/>
    <property type="evidence" value="ECO:0007669"/>
    <property type="project" value="InterPro"/>
</dbReference>
<evidence type="ECO:0000256" key="7">
    <source>
        <dbReference type="ARBA" id="ARBA00049097"/>
    </source>
</evidence>
<dbReference type="OrthoDB" id="426882at2759"/>
<comment type="caution">
    <text evidence="9">The sequence shown here is derived from an EMBL/GenBank/DDBJ whole genome shotgun (WGS) entry which is preliminary data.</text>
</comment>
<dbReference type="PANTHER" id="PTHR43756:SF5">
    <property type="entry name" value="CHOLINE MONOOXYGENASE, CHLOROPLASTIC"/>
    <property type="match status" value="1"/>
</dbReference>
<comment type="cofactor">
    <cofactor evidence="1">
        <name>Fe cation</name>
        <dbReference type="ChEBI" id="CHEBI:24875"/>
    </cofactor>
</comment>
<evidence type="ECO:0000313" key="9">
    <source>
        <dbReference type="EMBL" id="CAE7250907.1"/>
    </source>
</evidence>
<accession>A0A812M252</accession>
<dbReference type="Gene3D" id="3.90.380.10">
    <property type="entry name" value="Naphthalene 1,2-dioxygenase Alpha Subunit, Chain A, domain 1"/>
    <property type="match status" value="2"/>
</dbReference>
<proteinExistence type="inferred from homology"/>
<evidence type="ECO:0000259" key="8">
    <source>
        <dbReference type="Pfam" id="PF00848"/>
    </source>
</evidence>
<sequence length="256" mass="29221">MIFLNQSPTHAPLRESLGDLPEKLQRYDMDEMEIFDRQLYDIKGDWKLIAENFIDFYHVDAVHPALARFSRVDDHVPYQGHGQYVGFVTSPLTDCGGPGDSDRFNSFGRLRPTELKAGLFFHIFPNVSVSIFPHSVWTLMTFPTSTPGKSQEALTLLMAPNARKEGISQDEHLERCNALRDFWVEVNDEDIIAVENLQAGLSNLGAKGTHGEFLPKYDWTVHRFQNMVLSSLRGSRVNEELMPKLDNEFELQVHRG</sequence>
<evidence type="ECO:0000256" key="4">
    <source>
        <dbReference type="ARBA" id="ARBA00010848"/>
    </source>
</evidence>
<evidence type="ECO:0000256" key="5">
    <source>
        <dbReference type="ARBA" id="ARBA00012763"/>
    </source>
</evidence>
<dbReference type="EC" id="1.14.15.7" evidence="5"/>
<dbReference type="EMBL" id="CAJNIZ010006557">
    <property type="protein sequence ID" value="CAE7250907.1"/>
    <property type="molecule type" value="Genomic_DNA"/>
</dbReference>